<keyword evidence="5" id="KW-0584">Phenylalanine biosynthesis</keyword>
<dbReference type="FunCoup" id="J4H4K8">
    <property type="interactions" value="261"/>
</dbReference>
<protein>
    <recommendedName>
        <fullName evidence="2">prephenate dehydratase</fullName>
        <ecNumber evidence="2">4.2.1.51</ecNumber>
    </recommendedName>
</protein>
<dbReference type="PIRSF" id="PIRSF001500">
    <property type="entry name" value="Chor_mut_pdt_Ppr"/>
    <property type="match status" value="1"/>
</dbReference>
<evidence type="ECO:0000256" key="6">
    <source>
        <dbReference type="ARBA" id="ARBA00023239"/>
    </source>
</evidence>
<dbReference type="GO" id="GO:0009094">
    <property type="term" value="P:L-phenylalanine biosynthetic process"/>
    <property type="evidence" value="ECO:0007669"/>
    <property type="project" value="UniProtKB-UniPathway"/>
</dbReference>
<dbReference type="InterPro" id="IPR001086">
    <property type="entry name" value="Preph_deHydtase"/>
</dbReference>
<dbReference type="AlphaFoldDB" id="J4H4K8"/>
<evidence type="ECO:0000256" key="4">
    <source>
        <dbReference type="ARBA" id="ARBA00023141"/>
    </source>
</evidence>
<dbReference type="Proteomes" id="UP000006352">
    <property type="component" value="Unassembled WGS sequence"/>
</dbReference>
<evidence type="ECO:0000256" key="5">
    <source>
        <dbReference type="ARBA" id="ARBA00023222"/>
    </source>
</evidence>
<organism evidence="8 9">
    <name type="scientific">Fibroporia radiculosa</name>
    <dbReference type="NCBI Taxonomy" id="599839"/>
    <lineage>
        <taxon>Eukaryota</taxon>
        <taxon>Fungi</taxon>
        <taxon>Dikarya</taxon>
        <taxon>Basidiomycota</taxon>
        <taxon>Agaricomycotina</taxon>
        <taxon>Agaricomycetes</taxon>
        <taxon>Polyporales</taxon>
        <taxon>Fibroporiaceae</taxon>
        <taxon>Fibroporia</taxon>
    </lineage>
</organism>
<keyword evidence="6" id="KW-0456">Lyase</keyword>
<dbReference type="GO" id="GO:0004664">
    <property type="term" value="F:prephenate dehydratase activity"/>
    <property type="evidence" value="ECO:0007669"/>
    <property type="project" value="UniProtKB-EC"/>
</dbReference>
<name>J4H4K8_9APHY</name>
<evidence type="ECO:0000313" key="8">
    <source>
        <dbReference type="EMBL" id="CCM05164.1"/>
    </source>
</evidence>
<keyword evidence="3" id="KW-0028">Amino-acid biosynthesis</keyword>
<dbReference type="Gene3D" id="3.40.190.10">
    <property type="entry name" value="Periplasmic binding protein-like II"/>
    <property type="match status" value="2"/>
</dbReference>
<dbReference type="RefSeq" id="XP_012184447.1">
    <property type="nucleotide sequence ID" value="XM_012329057.1"/>
</dbReference>
<keyword evidence="9" id="KW-1185">Reference proteome</keyword>
<gene>
    <name evidence="8" type="ORF">FIBRA_07373</name>
</gene>
<dbReference type="EMBL" id="HE797181">
    <property type="protein sequence ID" value="CCM05164.1"/>
    <property type="molecule type" value="Genomic_DNA"/>
</dbReference>
<evidence type="ECO:0000313" key="9">
    <source>
        <dbReference type="Proteomes" id="UP000006352"/>
    </source>
</evidence>
<evidence type="ECO:0000256" key="3">
    <source>
        <dbReference type="ARBA" id="ARBA00022605"/>
    </source>
</evidence>
<sequence>MTVEPTSLPKLAFLGPLGSHSHQCAQNGFGPGVEYVERSTITGTLLLCHFSGQWQMSAEAFKAVSDEIPFALIPQENSLYGTVTDTYDLLRLPEVGQHKFVRGEVTLSVRHCLVVRRGVKLRDIGRVLSHEQALGQCARFLSTNLPGAARIKMSSTSAAAQALLSEDKADQLTESAALCSAACAKMHPELEILQESVQDSNTNCTRFYVIGKSLDVKLPSTFHVTPPRHALVRMALRNPDMAPDATVHPRNRLVQLVLSTLLATFGLPVTRIDRRPSLTDVPFEDVYMVELENPMSALSVGAEADVNLLDSSMWSRMAAGVKQVEAAGGDATVLGIW</sequence>
<reference evidence="8 9" key="1">
    <citation type="journal article" date="2012" name="Appl. Environ. Microbiol.">
        <title>Short-read sequencing for genomic analysis of the brown rot fungus Fibroporia radiculosa.</title>
        <authorList>
            <person name="Tang J.D."/>
            <person name="Perkins A.D."/>
            <person name="Sonstegard T.S."/>
            <person name="Schroeder S.G."/>
            <person name="Burgess S.C."/>
            <person name="Diehl S.V."/>
        </authorList>
    </citation>
    <scope>NUCLEOTIDE SEQUENCE [LARGE SCALE GENOMIC DNA]</scope>
    <source>
        <strain evidence="8 9">TFFH 294</strain>
    </source>
</reference>
<dbReference type="Pfam" id="PF00800">
    <property type="entry name" value="PDT"/>
    <property type="match status" value="1"/>
</dbReference>
<dbReference type="GeneID" id="24100075"/>
<dbReference type="STRING" id="599839.J4H4K8"/>
<dbReference type="PROSITE" id="PS51171">
    <property type="entry name" value="PREPHENATE_DEHYDR_3"/>
    <property type="match status" value="1"/>
</dbReference>
<evidence type="ECO:0000256" key="2">
    <source>
        <dbReference type="ARBA" id="ARBA00013147"/>
    </source>
</evidence>
<dbReference type="OrthoDB" id="983542at2759"/>
<dbReference type="EC" id="4.2.1.51" evidence="2"/>
<dbReference type="InParanoid" id="J4H4K8"/>
<keyword evidence="4" id="KW-0057">Aromatic amino acid biosynthesis</keyword>
<accession>J4H4K8</accession>
<proteinExistence type="predicted"/>
<dbReference type="InterPro" id="IPR008242">
    <property type="entry name" value="Chor_mutase/pphenate_deHydtase"/>
</dbReference>
<evidence type="ECO:0000256" key="1">
    <source>
        <dbReference type="ARBA" id="ARBA00004741"/>
    </source>
</evidence>
<dbReference type="CDD" id="cd13532">
    <property type="entry name" value="PBP2_PDT_like"/>
    <property type="match status" value="1"/>
</dbReference>
<dbReference type="SUPFAM" id="SSF53850">
    <property type="entry name" value="Periplasmic binding protein-like II"/>
    <property type="match status" value="1"/>
</dbReference>
<dbReference type="PANTHER" id="PTHR21022:SF19">
    <property type="entry name" value="PREPHENATE DEHYDRATASE-RELATED"/>
    <property type="match status" value="1"/>
</dbReference>
<comment type="pathway">
    <text evidence="1">Amino-acid biosynthesis; L-phenylalanine biosynthesis; phenylpyruvate from prephenate: step 1/1.</text>
</comment>
<dbReference type="GO" id="GO:0005737">
    <property type="term" value="C:cytoplasm"/>
    <property type="evidence" value="ECO:0007669"/>
    <property type="project" value="TreeGrafter"/>
</dbReference>
<dbReference type="PANTHER" id="PTHR21022">
    <property type="entry name" value="PREPHENATE DEHYDRATASE P PROTEIN"/>
    <property type="match status" value="1"/>
</dbReference>
<dbReference type="UniPathway" id="UPA00121">
    <property type="reaction ID" value="UER00345"/>
</dbReference>
<dbReference type="HOGENOM" id="CLU_035008_5_0_1"/>
<feature type="domain" description="Prephenate dehydratase" evidence="7">
    <location>
        <begin position="10"/>
        <end position="212"/>
    </location>
</feature>
<evidence type="ECO:0000259" key="7">
    <source>
        <dbReference type="PROSITE" id="PS51171"/>
    </source>
</evidence>